<reference evidence="2" key="1">
    <citation type="submission" date="2016-11" db="UniProtKB">
        <authorList>
            <consortium name="WormBaseParasite"/>
        </authorList>
    </citation>
    <scope>IDENTIFICATION</scope>
</reference>
<protein>
    <submittedName>
        <fullName evidence="2">Transmembrane protein</fullName>
    </submittedName>
</protein>
<dbReference type="WBParaSite" id="Hba_09621">
    <property type="protein sequence ID" value="Hba_09621"/>
    <property type="gene ID" value="Hba_09621"/>
</dbReference>
<dbReference type="Proteomes" id="UP000095283">
    <property type="component" value="Unplaced"/>
</dbReference>
<keyword evidence="1" id="KW-1185">Reference proteome</keyword>
<sequence>MCLGNITSILYLHKKPFMTVYYRSIWVRVVGLSDTCESHYTRKREGRARSRITLAASFRRKKSDLIAVTEDRIQYGARLIARRRDNVVTPNFGNSSVALFTEMELDFLKSDDWIDNVSRLAELASAGVVSFINFQFYITKIMLNYSKKNANNKNESGLTVWYNEASPTWSRESSLDKENRPSVKARAGPVSRQLEKVYGFTCPFTRKIFDTLSQLVEYLNLCYPSLRFQVQVEYFQYCITIPYSVDASSVKFDVFSNVSLAEWAKPPGRSPSEVVFCRPRKKQLEKCGSILSESSKKKSKYQVVKMIENTEMPFVMPVPGPISTKVYHSVAGNTSKWMDHIMERVSLFAYFLEVGMARFLWILFLAFRLGALITTPKCLAILLQNIRDYIDVTPAEKEFMLLFNRFRMDYKRELNGKRLKYQFS</sequence>
<proteinExistence type="predicted"/>
<name>A0A1I7WWT7_HETBA</name>
<organism evidence="1 2">
    <name type="scientific">Heterorhabditis bacteriophora</name>
    <name type="common">Entomopathogenic nematode worm</name>
    <dbReference type="NCBI Taxonomy" id="37862"/>
    <lineage>
        <taxon>Eukaryota</taxon>
        <taxon>Metazoa</taxon>
        <taxon>Ecdysozoa</taxon>
        <taxon>Nematoda</taxon>
        <taxon>Chromadorea</taxon>
        <taxon>Rhabditida</taxon>
        <taxon>Rhabditina</taxon>
        <taxon>Rhabditomorpha</taxon>
        <taxon>Strongyloidea</taxon>
        <taxon>Heterorhabditidae</taxon>
        <taxon>Heterorhabditis</taxon>
    </lineage>
</organism>
<evidence type="ECO:0000313" key="2">
    <source>
        <dbReference type="WBParaSite" id="Hba_09621"/>
    </source>
</evidence>
<evidence type="ECO:0000313" key="1">
    <source>
        <dbReference type="Proteomes" id="UP000095283"/>
    </source>
</evidence>
<dbReference type="AlphaFoldDB" id="A0A1I7WWT7"/>
<accession>A0A1I7WWT7</accession>